<evidence type="ECO:0000313" key="4">
    <source>
        <dbReference type="Proteomes" id="UP000464468"/>
    </source>
</evidence>
<gene>
    <name evidence="3" type="ORF">GVO57_05355</name>
</gene>
<evidence type="ECO:0000313" key="3">
    <source>
        <dbReference type="EMBL" id="QHL90369.1"/>
    </source>
</evidence>
<reference evidence="3 4" key="1">
    <citation type="submission" date="2020-01" db="EMBL/GenBank/DDBJ databases">
        <title>Sphingomonas sp. C33 whole genome sequece.</title>
        <authorList>
            <person name="Park C."/>
        </authorList>
    </citation>
    <scope>NUCLEOTIDE SEQUENCE [LARGE SCALE GENOMIC DNA]</scope>
    <source>
        <strain evidence="3 4">C33</strain>
    </source>
</reference>
<feature type="transmembrane region" description="Helical" evidence="2">
    <location>
        <begin position="6"/>
        <end position="26"/>
    </location>
</feature>
<accession>A0A7Z2NVW4</accession>
<sequence>MEWVQQNLVLVLIGAALVIASVWWLIGSSRTRSPEAVTRDGVEKEISPVIMGMGAAPADVPPPSTRPRHQRQRNRLRPPPPQSRPPPAPPMI</sequence>
<keyword evidence="2" id="KW-0472">Membrane</keyword>
<evidence type="ECO:0000256" key="2">
    <source>
        <dbReference type="SAM" id="Phobius"/>
    </source>
</evidence>
<feature type="region of interest" description="Disordered" evidence="1">
    <location>
        <begin position="52"/>
        <end position="92"/>
    </location>
</feature>
<dbReference type="KEGG" id="schy:GVO57_05355"/>
<name>A0A7Z2NVW4_9SPHN</name>
<keyword evidence="2" id="KW-0812">Transmembrane</keyword>
<dbReference type="EMBL" id="CP047895">
    <property type="protein sequence ID" value="QHL90369.1"/>
    <property type="molecule type" value="Genomic_DNA"/>
</dbReference>
<protein>
    <submittedName>
        <fullName evidence="3">Uncharacterized protein</fullName>
    </submittedName>
</protein>
<keyword evidence="4" id="KW-1185">Reference proteome</keyword>
<dbReference type="AlphaFoldDB" id="A0A7Z2NVW4"/>
<dbReference type="Proteomes" id="UP000464468">
    <property type="component" value="Chromosome"/>
</dbReference>
<feature type="compositionally biased region" description="Basic residues" evidence="1">
    <location>
        <begin position="66"/>
        <end position="76"/>
    </location>
</feature>
<keyword evidence="2" id="KW-1133">Transmembrane helix</keyword>
<proteinExistence type="predicted"/>
<evidence type="ECO:0000256" key="1">
    <source>
        <dbReference type="SAM" id="MobiDB-lite"/>
    </source>
</evidence>
<feature type="compositionally biased region" description="Pro residues" evidence="1">
    <location>
        <begin position="77"/>
        <end position="92"/>
    </location>
</feature>
<dbReference type="RefSeq" id="WP_160592297.1">
    <property type="nucleotide sequence ID" value="NZ_CP047895.1"/>
</dbReference>
<organism evidence="3 4">
    <name type="scientific">Sphingomonas changnyeongensis</name>
    <dbReference type="NCBI Taxonomy" id="2698679"/>
    <lineage>
        <taxon>Bacteria</taxon>
        <taxon>Pseudomonadati</taxon>
        <taxon>Pseudomonadota</taxon>
        <taxon>Alphaproteobacteria</taxon>
        <taxon>Sphingomonadales</taxon>
        <taxon>Sphingomonadaceae</taxon>
        <taxon>Sphingomonas</taxon>
    </lineage>
</organism>